<keyword evidence="1" id="KW-1133">Transmembrane helix</keyword>
<evidence type="ECO:0000313" key="2">
    <source>
        <dbReference type="EMBL" id="EQD68192.1"/>
    </source>
</evidence>
<feature type="transmembrane region" description="Helical" evidence="1">
    <location>
        <begin position="20"/>
        <end position="39"/>
    </location>
</feature>
<protein>
    <submittedName>
        <fullName evidence="2">Protein containing DUF75</fullName>
    </submittedName>
</protein>
<dbReference type="PANTHER" id="PTHR35610">
    <property type="entry name" value="3-ISOPROPYLMALATE DEHYDRATASE-RELATED"/>
    <property type="match status" value="1"/>
</dbReference>
<proteinExistence type="predicted"/>
<organism evidence="2">
    <name type="scientific">mine drainage metagenome</name>
    <dbReference type="NCBI Taxonomy" id="410659"/>
    <lineage>
        <taxon>unclassified sequences</taxon>
        <taxon>metagenomes</taxon>
        <taxon>ecological metagenomes</taxon>
    </lineage>
</organism>
<gene>
    <name evidence="2" type="ORF">B1B_05655</name>
</gene>
<dbReference type="Pfam" id="PF09754">
    <property type="entry name" value="PAC2"/>
    <property type="match status" value="1"/>
</dbReference>
<feature type="non-terminal residue" evidence="2">
    <location>
        <position position="194"/>
    </location>
</feature>
<reference evidence="2" key="2">
    <citation type="journal article" date="2014" name="ISME J.">
        <title>Microbial stratification in low pH oxic and suboxic macroscopic growths along an acid mine drainage.</title>
        <authorList>
            <person name="Mendez-Garcia C."/>
            <person name="Mesa V."/>
            <person name="Sprenger R.R."/>
            <person name="Richter M."/>
            <person name="Diez M.S."/>
            <person name="Solano J."/>
            <person name="Bargiela R."/>
            <person name="Golyshina O.V."/>
            <person name="Manteca A."/>
            <person name="Ramos J.L."/>
            <person name="Gallego J.R."/>
            <person name="Llorente I."/>
            <person name="Martins Dos Santos V.A."/>
            <person name="Jensen O.N."/>
            <person name="Pelaez A.I."/>
            <person name="Sanchez J."/>
            <person name="Ferrer M."/>
        </authorList>
    </citation>
    <scope>NUCLEOTIDE SEQUENCE</scope>
</reference>
<dbReference type="PANTHER" id="PTHR35610:SF3">
    <property type="entry name" value="PROTEASOME ASSEMBLY CHAPERONE FAMILY PROTEIN"/>
    <property type="match status" value="1"/>
</dbReference>
<dbReference type="InterPro" id="IPR019151">
    <property type="entry name" value="Proteasome_assmbl_chaperone_2"/>
</dbReference>
<dbReference type="EMBL" id="AUZY01003591">
    <property type="protein sequence ID" value="EQD68192.1"/>
    <property type="molecule type" value="Genomic_DNA"/>
</dbReference>
<dbReference type="Gene3D" id="3.40.50.10900">
    <property type="entry name" value="PAC-like subunit"/>
    <property type="match status" value="1"/>
</dbReference>
<dbReference type="InterPro" id="IPR038389">
    <property type="entry name" value="PSMG2_sf"/>
</dbReference>
<sequence length="194" mass="20616">MPYEWSDSDGASAPPPGSIVVTSFPSAGLATTVAGHFMIRSLKLTRTGLFEAPEMAPVAVIQGGEVQPPIRAYGNAGLSLVLSEFPPSSGQAMPIAQAIMEGARRRRARMIVCLEGVVPHPSSGEAEEAPPDEGSKASWVVLSHRTADLDRRFLKPPSKLLSDGVIAGVTGALLVNLPPRRDSPWWRSWSAPAR</sequence>
<keyword evidence="1" id="KW-0812">Transmembrane</keyword>
<accession>T1BED8</accession>
<comment type="caution">
    <text evidence="2">The sequence shown here is derived from an EMBL/GenBank/DDBJ whole genome shotgun (WGS) entry which is preliminary data.</text>
</comment>
<dbReference type="AlphaFoldDB" id="T1BED8"/>
<evidence type="ECO:0000256" key="1">
    <source>
        <dbReference type="SAM" id="Phobius"/>
    </source>
</evidence>
<keyword evidence="1" id="KW-0472">Membrane</keyword>
<name>T1BED8_9ZZZZ</name>
<reference evidence="2" key="1">
    <citation type="submission" date="2013-08" db="EMBL/GenBank/DDBJ databases">
        <authorList>
            <person name="Mendez C."/>
            <person name="Richter M."/>
            <person name="Ferrer M."/>
            <person name="Sanchez J."/>
        </authorList>
    </citation>
    <scope>NUCLEOTIDE SEQUENCE</scope>
</reference>
<dbReference type="SUPFAM" id="SSF159659">
    <property type="entry name" value="Cgl1923-like"/>
    <property type="match status" value="1"/>
</dbReference>